<evidence type="ECO:0000313" key="3">
    <source>
        <dbReference type="Proteomes" id="UP000324222"/>
    </source>
</evidence>
<accession>A0A5B7JDG5</accession>
<dbReference type="EMBL" id="VSRR010093037">
    <property type="protein sequence ID" value="MPC92939.1"/>
    <property type="molecule type" value="Genomic_DNA"/>
</dbReference>
<name>A0A5B7JDG5_PORTR</name>
<evidence type="ECO:0000313" key="2">
    <source>
        <dbReference type="EMBL" id="MPC92939.1"/>
    </source>
</evidence>
<reference evidence="2 3" key="1">
    <citation type="submission" date="2019-05" db="EMBL/GenBank/DDBJ databases">
        <title>Another draft genome of Portunus trituberculatus and its Hox gene families provides insights of decapod evolution.</title>
        <authorList>
            <person name="Jeong J.-H."/>
            <person name="Song I."/>
            <person name="Kim S."/>
            <person name="Choi T."/>
            <person name="Kim D."/>
            <person name="Ryu S."/>
            <person name="Kim W."/>
        </authorList>
    </citation>
    <scope>NUCLEOTIDE SEQUENCE [LARGE SCALE GENOMIC DNA]</scope>
    <source>
        <tissue evidence="2">Muscle</tissue>
    </source>
</reference>
<comment type="caution">
    <text evidence="2">The sequence shown here is derived from an EMBL/GenBank/DDBJ whole genome shotgun (WGS) entry which is preliminary data.</text>
</comment>
<protein>
    <submittedName>
        <fullName evidence="2">Uncharacterized protein</fullName>
    </submittedName>
</protein>
<dbReference type="Proteomes" id="UP000324222">
    <property type="component" value="Unassembled WGS sequence"/>
</dbReference>
<keyword evidence="3" id="KW-1185">Reference proteome</keyword>
<evidence type="ECO:0000256" key="1">
    <source>
        <dbReference type="SAM" id="MobiDB-lite"/>
    </source>
</evidence>
<sequence>MRVLGSEGSLKRNGSNPVHGPSEVTELRELKKVHPTLPILFIRVPLLPETFSDDLPESEQHDILCNLRVLPSPARPDPHPENPNHALTPSPRPHPQPAPLQLYRVLCDTLGKCWCVIWLY</sequence>
<feature type="region of interest" description="Disordered" evidence="1">
    <location>
        <begin position="67"/>
        <end position="95"/>
    </location>
</feature>
<feature type="region of interest" description="Disordered" evidence="1">
    <location>
        <begin position="1"/>
        <end position="23"/>
    </location>
</feature>
<proteinExistence type="predicted"/>
<gene>
    <name evidence="2" type="ORF">E2C01_088052</name>
</gene>
<dbReference type="AlphaFoldDB" id="A0A5B7JDG5"/>
<organism evidence="2 3">
    <name type="scientific">Portunus trituberculatus</name>
    <name type="common">Swimming crab</name>
    <name type="synonym">Neptunus trituberculatus</name>
    <dbReference type="NCBI Taxonomy" id="210409"/>
    <lineage>
        <taxon>Eukaryota</taxon>
        <taxon>Metazoa</taxon>
        <taxon>Ecdysozoa</taxon>
        <taxon>Arthropoda</taxon>
        <taxon>Crustacea</taxon>
        <taxon>Multicrustacea</taxon>
        <taxon>Malacostraca</taxon>
        <taxon>Eumalacostraca</taxon>
        <taxon>Eucarida</taxon>
        <taxon>Decapoda</taxon>
        <taxon>Pleocyemata</taxon>
        <taxon>Brachyura</taxon>
        <taxon>Eubrachyura</taxon>
        <taxon>Portunoidea</taxon>
        <taxon>Portunidae</taxon>
        <taxon>Portuninae</taxon>
        <taxon>Portunus</taxon>
    </lineage>
</organism>
<dbReference type="OrthoDB" id="122279at2759"/>